<dbReference type="AlphaFoldDB" id="A0A518BI51"/>
<gene>
    <name evidence="2" type="ORF">Pla133_17100</name>
</gene>
<organism evidence="2 3">
    <name type="scientific">Engelhardtia mirabilis</name>
    <dbReference type="NCBI Taxonomy" id="2528011"/>
    <lineage>
        <taxon>Bacteria</taxon>
        <taxon>Pseudomonadati</taxon>
        <taxon>Planctomycetota</taxon>
        <taxon>Planctomycetia</taxon>
        <taxon>Planctomycetia incertae sedis</taxon>
        <taxon>Engelhardtia</taxon>
    </lineage>
</organism>
<dbReference type="EMBL" id="CP036287">
    <property type="protein sequence ID" value="QDU66634.1"/>
    <property type="molecule type" value="Genomic_DNA"/>
</dbReference>
<proteinExistence type="predicted"/>
<dbReference type="RefSeq" id="WP_145064452.1">
    <property type="nucleotide sequence ID" value="NZ_CP036287.1"/>
</dbReference>
<keyword evidence="3" id="KW-1185">Reference proteome</keyword>
<feature type="chain" id="PRO_5021713804" evidence="1">
    <location>
        <begin position="27"/>
        <end position="711"/>
    </location>
</feature>
<feature type="signal peptide" evidence="1">
    <location>
        <begin position="1"/>
        <end position="26"/>
    </location>
</feature>
<protein>
    <submittedName>
        <fullName evidence="2">Uncharacterized protein</fullName>
    </submittedName>
</protein>
<dbReference type="Proteomes" id="UP000316921">
    <property type="component" value="Chromosome"/>
</dbReference>
<evidence type="ECO:0000313" key="3">
    <source>
        <dbReference type="Proteomes" id="UP000316921"/>
    </source>
</evidence>
<sequence precursor="true">MQTQRATQIAPLVGALCFLPFLGGCASTPSGATLDGHVGPVEFALYERPANLPADAKDFLVRPGGYVDRNSMIVVDFASNGPTRGRTPVADETWTTIQSWLALLDTFAVESANLSERIVAARDGGTLGALVKEAEDFNVKTIDPLAEEAKALLFELEPELEARQKAFFGLGDGALDDGALADESVLLDDSELDDTAIAPLDEFLGAYGSTAFAGYSGYFSERLAERRRAVRDTLDDAGQVRVMVSAFADGSGDDVVRLHVRNYDDIQGASSTAPKNLGFSFSAETRERVVRELDEARKATVVLDDIDERIRELVETGGDLGGQLRDVVDELADALSQTLKGIPVPATGGDELRAVQLTLERAKQALEGIPIPAAADGEPPTLEAAREARDALVAFVGATAQAADSVHALVATGKKITRLNVRREIADLLQGHDSPLPDLAKKLIDEAKATRDKLKAALDAARDVPDEIDDLSNLVAELSAADADAAYAVLVPESLRVGIDGWLDDVGPWVDVVTKAAAVLKLTSGNLEAAASAVAAGDGVSLPRRLDDLREGLVELGSNVDIGDRVRVVVQTLGDDGEQLEREEFDFRVTWMGWRRSVRGEAIFVRGDSGPDSAQKWKPNVAAMASWHYRYRQPESGWGKFVNWLDPGLGVHAASVDLDVDEGAEFGLGVQLRFWDGLLFVGVGQDLSVDQDRTYYFVGTSLFKLLGALSD</sequence>
<name>A0A518BI51_9BACT</name>
<accession>A0A518BI51</accession>
<reference evidence="2 3" key="1">
    <citation type="submission" date="2019-02" db="EMBL/GenBank/DDBJ databases">
        <title>Deep-cultivation of Planctomycetes and their phenomic and genomic characterization uncovers novel biology.</title>
        <authorList>
            <person name="Wiegand S."/>
            <person name="Jogler M."/>
            <person name="Boedeker C."/>
            <person name="Pinto D."/>
            <person name="Vollmers J."/>
            <person name="Rivas-Marin E."/>
            <person name="Kohn T."/>
            <person name="Peeters S.H."/>
            <person name="Heuer A."/>
            <person name="Rast P."/>
            <person name="Oberbeckmann S."/>
            <person name="Bunk B."/>
            <person name="Jeske O."/>
            <person name="Meyerdierks A."/>
            <person name="Storesund J.E."/>
            <person name="Kallscheuer N."/>
            <person name="Luecker S."/>
            <person name="Lage O.M."/>
            <person name="Pohl T."/>
            <person name="Merkel B.J."/>
            <person name="Hornburger P."/>
            <person name="Mueller R.-W."/>
            <person name="Bruemmer F."/>
            <person name="Labrenz M."/>
            <person name="Spormann A.M."/>
            <person name="Op den Camp H."/>
            <person name="Overmann J."/>
            <person name="Amann R."/>
            <person name="Jetten M.S.M."/>
            <person name="Mascher T."/>
            <person name="Medema M.H."/>
            <person name="Devos D.P."/>
            <person name="Kaster A.-K."/>
            <person name="Ovreas L."/>
            <person name="Rohde M."/>
            <person name="Galperin M.Y."/>
            <person name="Jogler C."/>
        </authorList>
    </citation>
    <scope>NUCLEOTIDE SEQUENCE [LARGE SCALE GENOMIC DNA]</scope>
    <source>
        <strain evidence="2 3">Pla133</strain>
    </source>
</reference>
<dbReference type="KEGG" id="pbap:Pla133_17100"/>
<evidence type="ECO:0000256" key="1">
    <source>
        <dbReference type="SAM" id="SignalP"/>
    </source>
</evidence>
<evidence type="ECO:0000313" key="2">
    <source>
        <dbReference type="EMBL" id="QDU66634.1"/>
    </source>
</evidence>
<keyword evidence="1" id="KW-0732">Signal</keyword>
<dbReference type="PROSITE" id="PS51257">
    <property type="entry name" value="PROKAR_LIPOPROTEIN"/>
    <property type="match status" value="1"/>
</dbReference>